<keyword evidence="3" id="KW-1185">Reference proteome</keyword>
<keyword evidence="1" id="KW-0472">Membrane</keyword>
<dbReference type="STRING" id="520762.AN619_07840"/>
<protein>
    <recommendedName>
        <fullName evidence="4">Stage III sporulation protein AB</fullName>
    </recommendedName>
</protein>
<reference evidence="2 3" key="1">
    <citation type="submission" date="2015-12" db="EMBL/GenBank/DDBJ databases">
        <title>Draft genome sequence of the thermoanaerobe Thermotalea metallivorans, an isolate from the runoff channel of the Great Artesian Basin, Australia.</title>
        <authorList>
            <person name="Patel B.K."/>
        </authorList>
    </citation>
    <scope>NUCLEOTIDE SEQUENCE [LARGE SCALE GENOMIC DNA]</scope>
    <source>
        <strain evidence="2 3">B2-1</strain>
    </source>
</reference>
<gene>
    <name evidence="2" type="ORF">AN619_07840</name>
</gene>
<dbReference type="PIRSF" id="PIRSF021435">
    <property type="entry name" value="SpoIIIAB"/>
    <property type="match status" value="1"/>
</dbReference>
<evidence type="ECO:0000313" key="2">
    <source>
        <dbReference type="EMBL" id="KXG76792.1"/>
    </source>
</evidence>
<evidence type="ECO:0008006" key="4">
    <source>
        <dbReference type="Google" id="ProtNLM"/>
    </source>
</evidence>
<dbReference type="EMBL" id="LOEE01000021">
    <property type="protein sequence ID" value="KXG76792.1"/>
    <property type="molecule type" value="Genomic_DNA"/>
</dbReference>
<accession>A0A140L8B7</accession>
<comment type="caution">
    <text evidence="2">The sequence shown here is derived from an EMBL/GenBank/DDBJ whole genome shotgun (WGS) entry which is preliminary data.</text>
</comment>
<dbReference type="NCBIfam" id="TIGR02833">
    <property type="entry name" value="spore_III_AB"/>
    <property type="match status" value="1"/>
</dbReference>
<sequence length="172" mass="19612">MVKLMISAVIVLSASLIGYILSYNYVQRPKQIKNLILSLQLLETEILYMLTPLPQALKKIGSKGNTELAGIFKEAGSLLETRRGYDIEDAWQQAIEQKIRFTSLSEEDKEILIDFGKNLGSIDRENQIKNFNFIYAQLKKQQQTAEELRAKNEKMYRSLGVLLGLAIVILFL</sequence>
<organism evidence="2 3">
    <name type="scientific">Thermotalea metallivorans</name>
    <dbReference type="NCBI Taxonomy" id="520762"/>
    <lineage>
        <taxon>Bacteria</taxon>
        <taxon>Bacillati</taxon>
        <taxon>Bacillota</taxon>
        <taxon>Clostridia</taxon>
        <taxon>Peptostreptococcales</taxon>
        <taxon>Thermotaleaceae</taxon>
        <taxon>Thermotalea</taxon>
    </lineage>
</organism>
<keyword evidence="1" id="KW-0812">Transmembrane</keyword>
<dbReference type="RefSeq" id="WP_068555165.1">
    <property type="nucleotide sequence ID" value="NZ_LOEE01000021.1"/>
</dbReference>
<keyword evidence="1" id="KW-1133">Transmembrane helix</keyword>
<dbReference type="AlphaFoldDB" id="A0A140L8B7"/>
<evidence type="ECO:0000313" key="3">
    <source>
        <dbReference type="Proteomes" id="UP000070456"/>
    </source>
</evidence>
<name>A0A140L8B7_9FIRM</name>
<dbReference type="Pfam" id="PF09548">
    <property type="entry name" value="Spore_III_AB"/>
    <property type="match status" value="1"/>
</dbReference>
<dbReference type="Proteomes" id="UP000070456">
    <property type="component" value="Unassembled WGS sequence"/>
</dbReference>
<dbReference type="InterPro" id="IPR014198">
    <property type="entry name" value="Spore_III_AB"/>
</dbReference>
<feature type="transmembrane region" description="Helical" evidence="1">
    <location>
        <begin position="6"/>
        <end position="26"/>
    </location>
</feature>
<proteinExistence type="predicted"/>
<evidence type="ECO:0000256" key="1">
    <source>
        <dbReference type="SAM" id="Phobius"/>
    </source>
</evidence>